<dbReference type="SUPFAM" id="SSF53335">
    <property type="entry name" value="S-adenosyl-L-methionine-dependent methyltransferases"/>
    <property type="match status" value="1"/>
</dbReference>
<dbReference type="InterPro" id="IPR013216">
    <property type="entry name" value="Methyltransf_11"/>
</dbReference>
<dbReference type="Gene3D" id="3.40.50.150">
    <property type="entry name" value="Vaccinia Virus protein VP39"/>
    <property type="match status" value="1"/>
</dbReference>
<dbReference type="Pfam" id="PF08241">
    <property type="entry name" value="Methyltransf_11"/>
    <property type="match status" value="1"/>
</dbReference>
<dbReference type="AlphaFoldDB" id="A1WXD8"/>
<keyword evidence="2" id="KW-0489">Methyltransferase</keyword>
<dbReference type="OrthoDB" id="6191410at2"/>
<name>A1WXD8_HALHL</name>
<keyword evidence="3" id="KW-1185">Reference proteome</keyword>
<dbReference type="RefSeq" id="WP_011814372.1">
    <property type="nucleotide sequence ID" value="NC_008789.1"/>
</dbReference>
<dbReference type="GO" id="GO:0008757">
    <property type="term" value="F:S-adenosylmethionine-dependent methyltransferase activity"/>
    <property type="evidence" value="ECO:0007669"/>
    <property type="project" value="InterPro"/>
</dbReference>
<reference evidence="3" key="1">
    <citation type="submission" date="2006-12" db="EMBL/GenBank/DDBJ databases">
        <title>Complete sequence of Halorhodospira halophila SL1.</title>
        <authorList>
            <consortium name="US DOE Joint Genome Institute"/>
            <person name="Copeland A."/>
            <person name="Lucas S."/>
            <person name="Lapidus A."/>
            <person name="Barry K."/>
            <person name="Detter J.C."/>
            <person name="Glavina del Rio T."/>
            <person name="Hammon N."/>
            <person name="Israni S."/>
            <person name="Dalin E."/>
            <person name="Tice H."/>
            <person name="Pitluck S."/>
            <person name="Saunders E."/>
            <person name="Brettin T."/>
            <person name="Bruce D."/>
            <person name="Han C."/>
            <person name="Tapia R."/>
            <person name="Schmutz J."/>
            <person name="Larimer F."/>
            <person name="Land M."/>
            <person name="Hauser L."/>
            <person name="Kyrpides N."/>
            <person name="Mikhailova N."/>
            <person name="Hoff W."/>
            <person name="Richardson P."/>
        </authorList>
    </citation>
    <scope>NUCLEOTIDE SEQUENCE [LARGE SCALE GENOMIC DNA]</scope>
    <source>
        <strain evidence="3">DSM 244 / SL1</strain>
    </source>
</reference>
<gene>
    <name evidence="2" type="ordered locus">Hhal_1586</name>
</gene>
<protein>
    <submittedName>
        <fullName evidence="2">Methyltransferase type 11</fullName>
    </submittedName>
</protein>
<evidence type="ECO:0000313" key="2">
    <source>
        <dbReference type="EMBL" id="ABM62350.1"/>
    </source>
</evidence>
<feature type="domain" description="Methyltransferase type 11" evidence="1">
    <location>
        <begin position="63"/>
        <end position="110"/>
    </location>
</feature>
<accession>A1WXD8</accession>
<dbReference type="EMBL" id="CP000544">
    <property type="protein sequence ID" value="ABM62350.1"/>
    <property type="molecule type" value="Genomic_DNA"/>
</dbReference>
<evidence type="ECO:0000259" key="1">
    <source>
        <dbReference type="Pfam" id="PF08241"/>
    </source>
</evidence>
<keyword evidence="2" id="KW-0808">Transferase</keyword>
<dbReference type="HOGENOM" id="CLU_075049_0_1_6"/>
<dbReference type="GO" id="GO:0032259">
    <property type="term" value="P:methylation"/>
    <property type="evidence" value="ECO:0007669"/>
    <property type="project" value="UniProtKB-KW"/>
</dbReference>
<organism evidence="2 3">
    <name type="scientific">Halorhodospira halophila (strain DSM 244 / SL1)</name>
    <name type="common">Ectothiorhodospira halophila (strain DSM 244 / SL1)</name>
    <dbReference type="NCBI Taxonomy" id="349124"/>
    <lineage>
        <taxon>Bacteria</taxon>
        <taxon>Pseudomonadati</taxon>
        <taxon>Pseudomonadota</taxon>
        <taxon>Gammaproteobacteria</taxon>
        <taxon>Chromatiales</taxon>
        <taxon>Ectothiorhodospiraceae</taxon>
        <taxon>Halorhodospira</taxon>
    </lineage>
</organism>
<reference evidence="2 3" key="2">
    <citation type="journal article" date="2013" name="Stand. Genomic Sci.">
        <title>Complete genome sequence of Halorhodospira halophila SL1.</title>
        <authorList>
            <person name="Challacombe J.F."/>
            <person name="Majid S."/>
            <person name="Deole R."/>
            <person name="Brettin T.S."/>
            <person name="Bruce D."/>
            <person name="Delano S.F."/>
            <person name="Detter J.C."/>
            <person name="Gleasner C.D."/>
            <person name="Han C.S."/>
            <person name="Misra M."/>
            <person name="Reitenga K.G."/>
            <person name="Mikhailova N."/>
            <person name="Woyke T."/>
            <person name="Pitluck S."/>
            <person name="Nolan M."/>
            <person name="Land M.L."/>
            <person name="Saunders E."/>
            <person name="Tapia R."/>
            <person name="Lapidus A."/>
            <person name="Ivanova N."/>
            <person name="Hoff W.D."/>
        </authorList>
    </citation>
    <scope>NUCLEOTIDE SEQUENCE [LARGE SCALE GENOMIC DNA]</scope>
    <source>
        <strain evidence="3">DSM 244 / SL1</strain>
    </source>
</reference>
<sequence>MQHLHAWYGTPLGQRVGRAEQSAVADSLAHLGIGDVLCLGPVAAPLPLAPTVRQWRVGAGRDLVAAPQQLPFRGQSIDALILSHVLEFNAEPGAVLSEAYQVLAPEGRLMVLTFNPLGLWGARRLWGRWRSAPVPWGGRQWLASTVGVHLRRCGFETVARHDLCFRPPIQGERLQKRLDPWEDRLRRLGRFAAGVQITVAIRREPGSLRGKTRVERLGRGVPVGAAHPVGRICAQAQKRGGSA</sequence>
<proteinExistence type="predicted"/>
<dbReference type="KEGG" id="hha:Hhal_1586"/>
<dbReference type="Proteomes" id="UP000000647">
    <property type="component" value="Chromosome"/>
</dbReference>
<dbReference type="InterPro" id="IPR029063">
    <property type="entry name" value="SAM-dependent_MTases_sf"/>
</dbReference>
<dbReference type="STRING" id="349124.Hhal_1586"/>
<dbReference type="eggNOG" id="COG2226">
    <property type="taxonomic scope" value="Bacteria"/>
</dbReference>
<evidence type="ECO:0000313" key="3">
    <source>
        <dbReference type="Proteomes" id="UP000000647"/>
    </source>
</evidence>